<evidence type="ECO:0000313" key="2">
    <source>
        <dbReference type="EMBL" id="KAH6826064.1"/>
    </source>
</evidence>
<sequence length="1158" mass="125145">MERNRDLRRATVSAVNGLPRRRQRITTLRDSTDQDRQMELQETVRLGDRELLQKKEREREFPKRRRIDRSAAHQRSDGGESYRENSTDSSDEEYYEEEDETRIHQHNRANQLSPTSSSLSNNRRGLRTLRSSPVLRAAADEMFGVPVPRRARSSSAKRLHEYCNSGSVGFGEDLNHRIFSPSPLTVSLIGSGDSMKKKKSLERRTPISNPKRSVVQDDIEIEVAEALFDLMKQSQSQFQSSQKVDRDSINTGDELKMSKADGGKDENNAFSVQNEPSIKVNAETVLADSMKELKKEGRVEKDKFSDDPAQELVSGDGFVNKVKVGSPKESESPSCVKVNACDIQDPTVTKAHYDAIIVEAKKETKLEIDLMASPLLSSPEREAVVDMRTDPGVTTQSVRKKSEIIPRDGALAVASGMQGEKIGGIHSNQQSNLDVEKHDHDTTQQQQGRKEHKNQSPTSLLPFPIGMSGWPGVLPHPGYMPSLQTVMAINGSAKPSMIMQPPQFKFSRPRPKRCATHQYLAHSMHCHQQLIKKSLSSGSSGPATLCGTNSLNLKYMSQVQNFIPGNPLLGDFQGGQNLATASVGNGKDKSSDASVAFNATTSSKSLLQQASHPASASSFLNGPGFILPFGHHQATVMGPTSSSGSPQSASAVGNASLMSNSAGRLPINFPLPNASTAVSLNLPMFSSSNEASPYMAMLQNNGCSIPMPPFKGGSSSMPFFNPSLYPSPAFNVTQNQQQLTNSHASVQSATQNTTLSSHKQPQCLQQTSAKVSENRFLNSVTANSQSEKPVQQSHLSSKSDSEINWKNGSSLPPGFVSHSVTSSNSQAAMNFAMIPPVSVGGGGTGNKQIDHPQQGRAELIPQAYAFSFGSNSSATPVLNFSSMVQTSAMFQMLPDMSRNGNQMTHQKNFHPPEGKSVASSGQSFNYSKSDCSEISAVGPPKFDGSARNINFLPGIQPFQTSGGSVTIPSFQQHQLIQVQDQQQMHQMHLAGTGPFKSSTPHNIHGSFLTGGMLPSNSPVFDTPSFHPKWENFPRSAAPPEGSSQSATSSLVNIPQLKTSQGQAHISFGNGPSSYQGHQFVIKSESMSSLMVGSSSNSSLSRSTQRNASAVGLAAAASTPPSQEAVEASQGQKSSSPACRRNVPSILSTCPSQLPELKY</sequence>
<feature type="region of interest" description="Disordered" evidence="1">
    <location>
        <begin position="904"/>
        <end position="924"/>
    </location>
</feature>
<dbReference type="PANTHER" id="PTHR34798">
    <property type="entry name" value="PROTEIN TIME FOR COFFEE"/>
    <property type="match status" value="1"/>
</dbReference>
<evidence type="ECO:0000256" key="1">
    <source>
        <dbReference type="SAM" id="MobiDB-lite"/>
    </source>
</evidence>
<evidence type="ECO:0008006" key="4">
    <source>
        <dbReference type="Google" id="ProtNLM"/>
    </source>
</evidence>
<feature type="region of interest" description="Disordered" evidence="1">
    <location>
        <begin position="1110"/>
        <end position="1144"/>
    </location>
</feature>
<feature type="compositionally biased region" description="Basic and acidic residues" evidence="1">
    <location>
        <begin position="30"/>
        <end position="39"/>
    </location>
</feature>
<dbReference type="EMBL" id="SDAM02000167">
    <property type="protein sequence ID" value="KAH6826064.1"/>
    <property type="molecule type" value="Genomic_DNA"/>
</dbReference>
<feature type="region of interest" description="Disordered" evidence="1">
    <location>
        <begin position="781"/>
        <end position="806"/>
    </location>
</feature>
<feature type="region of interest" description="Disordered" evidence="1">
    <location>
        <begin position="436"/>
        <end position="458"/>
    </location>
</feature>
<dbReference type="GO" id="GO:0005634">
    <property type="term" value="C:nucleus"/>
    <property type="evidence" value="ECO:0007669"/>
    <property type="project" value="TreeGrafter"/>
</dbReference>
<accession>A0AAD4J2Q1</accession>
<name>A0AAD4J2Q1_PERFH</name>
<dbReference type="GO" id="GO:0042752">
    <property type="term" value="P:regulation of circadian rhythm"/>
    <property type="evidence" value="ECO:0007669"/>
    <property type="project" value="InterPro"/>
</dbReference>
<feature type="region of interest" description="Disordered" evidence="1">
    <location>
        <begin position="1"/>
        <end position="132"/>
    </location>
</feature>
<comment type="caution">
    <text evidence="2">The sequence shown here is derived from an EMBL/GenBank/DDBJ whole genome shotgun (WGS) entry which is preliminary data.</text>
</comment>
<feature type="compositionally biased region" description="Acidic residues" evidence="1">
    <location>
        <begin position="89"/>
        <end position="100"/>
    </location>
</feature>
<feature type="compositionally biased region" description="Basic and acidic residues" evidence="1">
    <location>
        <begin position="243"/>
        <end position="267"/>
    </location>
</feature>
<feature type="compositionally biased region" description="Basic and acidic residues" evidence="1">
    <location>
        <begin position="45"/>
        <end position="61"/>
    </location>
</feature>
<dbReference type="InterPro" id="IPR039317">
    <property type="entry name" value="TIC"/>
</dbReference>
<gene>
    <name evidence="2" type="ORF">C2S53_001501</name>
</gene>
<feature type="compositionally biased region" description="Polar residues" evidence="1">
    <location>
        <begin position="781"/>
        <end position="796"/>
    </location>
</feature>
<proteinExistence type="predicted"/>
<keyword evidence="3" id="KW-1185">Reference proteome</keyword>
<protein>
    <recommendedName>
        <fullName evidence="4">Time for coffee</fullName>
    </recommendedName>
</protein>
<dbReference type="PANTHER" id="PTHR34798:SF1">
    <property type="entry name" value="TIC-LIKE PROTEIN"/>
    <property type="match status" value="1"/>
</dbReference>
<reference evidence="2 3" key="1">
    <citation type="journal article" date="2021" name="Nat. Commun.">
        <title>Incipient diploidization of the medicinal plant Perilla within 10,000 years.</title>
        <authorList>
            <person name="Zhang Y."/>
            <person name="Shen Q."/>
            <person name="Leng L."/>
            <person name="Zhang D."/>
            <person name="Chen S."/>
            <person name="Shi Y."/>
            <person name="Ning Z."/>
            <person name="Chen S."/>
        </authorList>
    </citation>
    <scope>NUCLEOTIDE SEQUENCE [LARGE SCALE GENOMIC DNA]</scope>
    <source>
        <strain evidence="3">cv. PC099</strain>
    </source>
</reference>
<dbReference type="AlphaFoldDB" id="A0AAD4J2Q1"/>
<feature type="compositionally biased region" description="Low complexity" evidence="1">
    <location>
        <begin position="115"/>
        <end position="132"/>
    </location>
</feature>
<feature type="region of interest" description="Disordered" evidence="1">
    <location>
        <begin position="736"/>
        <end position="768"/>
    </location>
</feature>
<feature type="region of interest" description="Disordered" evidence="1">
    <location>
        <begin position="1025"/>
        <end position="1049"/>
    </location>
</feature>
<feature type="compositionally biased region" description="Basic and acidic residues" evidence="1">
    <location>
        <begin position="68"/>
        <end position="86"/>
    </location>
</feature>
<dbReference type="Proteomes" id="UP001190926">
    <property type="component" value="Unassembled WGS sequence"/>
</dbReference>
<organism evidence="2 3">
    <name type="scientific">Perilla frutescens var. hirtella</name>
    <name type="common">Perilla citriodora</name>
    <name type="synonym">Perilla setoyensis</name>
    <dbReference type="NCBI Taxonomy" id="608512"/>
    <lineage>
        <taxon>Eukaryota</taxon>
        <taxon>Viridiplantae</taxon>
        <taxon>Streptophyta</taxon>
        <taxon>Embryophyta</taxon>
        <taxon>Tracheophyta</taxon>
        <taxon>Spermatophyta</taxon>
        <taxon>Magnoliopsida</taxon>
        <taxon>eudicotyledons</taxon>
        <taxon>Gunneridae</taxon>
        <taxon>Pentapetalae</taxon>
        <taxon>asterids</taxon>
        <taxon>lamiids</taxon>
        <taxon>Lamiales</taxon>
        <taxon>Lamiaceae</taxon>
        <taxon>Nepetoideae</taxon>
        <taxon>Elsholtzieae</taxon>
        <taxon>Perilla</taxon>
    </lineage>
</organism>
<evidence type="ECO:0000313" key="3">
    <source>
        <dbReference type="Proteomes" id="UP001190926"/>
    </source>
</evidence>
<feature type="region of interest" description="Disordered" evidence="1">
    <location>
        <begin position="235"/>
        <end position="270"/>
    </location>
</feature>